<keyword evidence="5" id="KW-1185">Reference proteome</keyword>
<dbReference type="CDD" id="cd04765">
    <property type="entry name" value="HTH_MlrA-like_sg2"/>
    <property type="match status" value="1"/>
</dbReference>
<dbReference type="PANTHER" id="PTHR30204:SF15">
    <property type="entry name" value="BLL5018 PROTEIN"/>
    <property type="match status" value="1"/>
</dbReference>
<dbReference type="Proteomes" id="UP000027284">
    <property type="component" value="Unassembled WGS sequence"/>
</dbReference>
<gene>
    <name evidence="4" type="ORF">EG19_11395</name>
</gene>
<dbReference type="GO" id="GO:0003700">
    <property type="term" value="F:DNA-binding transcription factor activity"/>
    <property type="evidence" value="ECO:0007669"/>
    <property type="project" value="InterPro"/>
</dbReference>
<evidence type="ECO:0000256" key="1">
    <source>
        <dbReference type="ARBA" id="ARBA00023125"/>
    </source>
</evidence>
<keyword evidence="1" id="KW-0238">DNA-binding</keyword>
<dbReference type="SUPFAM" id="SSF46955">
    <property type="entry name" value="Putative DNA-binding domain"/>
    <property type="match status" value="1"/>
</dbReference>
<dbReference type="GO" id="GO:0003677">
    <property type="term" value="F:DNA binding"/>
    <property type="evidence" value="ECO:0007669"/>
    <property type="project" value="UniProtKB-KW"/>
</dbReference>
<dbReference type="EMBL" id="JMFG01000008">
    <property type="protein sequence ID" value="KDA54315.1"/>
    <property type="molecule type" value="Genomic_DNA"/>
</dbReference>
<dbReference type="InterPro" id="IPR047057">
    <property type="entry name" value="MerR_fam"/>
</dbReference>
<dbReference type="RefSeq" id="WP_038047532.1">
    <property type="nucleotide sequence ID" value="NZ_JMFG01000008.1"/>
</dbReference>
<dbReference type="AlphaFoldDB" id="A0A062Y0M3"/>
<evidence type="ECO:0000256" key="2">
    <source>
        <dbReference type="SAM" id="MobiDB-lite"/>
    </source>
</evidence>
<protein>
    <recommendedName>
        <fullName evidence="3">HTH merR-type domain-containing protein</fullName>
    </recommendedName>
</protein>
<evidence type="ECO:0000313" key="4">
    <source>
        <dbReference type="EMBL" id="KDA54315.1"/>
    </source>
</evidence>
<evidence type="ECO:0000259" key="3">
    <source>
        <dbReference type="PROSITE" id="PS50937"/>
    </source>
</evidence>
<dbReference type="PANTHER" id="PTHR30204">
    <property type="entry name" value="REDOX-CYCLING DRUG-SENSING TRANSCRIPTIONAL ACTIVATOR SOXR"/>
    <property type="match status" value="1"/>
</dbReference>
<evidence type="ECO:0000313" key="5">
    <source>
        <dbReference type="Proteomes" id="UP000027284"/>
    </source>
</evidence>
<dbReference type="SMART" id="SM00422">
    <property type="entry name" value="HTH_MERR"/>
    <property type="match status" value="1"/>
</dbReference>
<accession>A0A062Y0M3</accession>
<proteinExistence type="predicted"/>
<dbReference type="InterPro" id="IPR009061">
    <property type="entry name" value="DNA-bd_dom_put_sf"/>
</dbReference>
<dbReference type="Pfam" id="PF13411">
    <property type="entry name" value="MerR_1"/>
    <property type="match status" value="1"/>
</dbReference>
<feature type="region of interest" description="Disordered" evidence="2">
    <location>
        <begin position="81"/>
        <end position="101"/>
    </location>
</feature>
<organism evidence="4 5">
    <name type="scientific">Thermoanaerobaculum aquaticum</name>
    <dbReference type="NCBI Taxonomy" id="1312852"/>
    <lineage>
        <taxon>Bacteria</taxon>
        <taxon>Pseudomonadati</taxon>
        <taxon>Acidobacteriota</taxon>
        <taxon>Thermoanaerobaculia</taxon>
        <taxon>Thermoanaerobaculales</taxon>
        <taxon>Thermoanaerobaculaceae</taxon>
        <taxon>Thermoanaerobaculum</taxon>
    </lineage>
</organism>
<dbReference type="OrthoDB" id="9810140at2"/>
<dbReference type="STRING" id="1312852.EG19_11395"/>
<feature type="domain" description="HTH merR-type" evidence="3">
    <location>
        <begin position="13"/>
        <end position="83"/>
    </location>
</feature>
<name>A0A062Y0M3_9BACT</name>
<reference evidence="4 5" key="1">
    <citation type="submission" date="2014-04" db="EMBL/GenBank/DDBJ databases">
        <title>The Genome Sequence of Thermoanaerobaculum aquaticum MP-01, The First Cultivated Group 23 Acidobacterium.</title>
        <authorList>
            <person name="Stamps B.W."/>
            <person name="Losey N.A."/>
            <person name="Lawson P.A."/>
            <person name="Stevenson B.S."/>
        </authorList>
    </citation>
    <scope>NUCLEOTIDE SEQUENCE [LARGE SCALE GENOMIC DNA]</scope>
    <source>
        <strain evidence="4 5">MP-01</strain>
    </source>
</reference>
<sequence length="126" mass="14409">MSPDPVTIPDKEEFKINEVCEITGVKPFVLRYWEQEFPELAPAKQPGGQRVYRREDVELVLRIKQLLYEEQFTVAGAKKRLAEERQAATAPPAKLDKTTSDQVQKLRQALANVKRELAEIVEELSS</sequence>
<dbReference type="InterPro" id="IPR000551">
    <property type="entry name" value="MerR-type_HTH_dom"/>
</dbReference>
<dbReference type="Gene3D" id="1.10.1660.10">
    <property type="match status" value="1"/>
</dbReference>
<dbReference type="PROSITE" id="PS50937">
    <property type="entry name" value="HTH_MERR_2"/>
    <property type="match status" value="1"/>
</dbReference>
<comment type="caution">
    <text evidence="4">The sequence shown here is derived from an EMBL/GenBank/DDBJ whole genome shotgun (WGS) entry which is preliminary data.</text>
</comment>